<dbReference type="AlphaFoldDB" id="K2R8P9"/>
<feature type="compositionally biased region" description="Basic and acidic residues" evidence="1">
    <location>
        <begin position="1"/>
        <end position="11"/>
    </location>
</feature>
<dbReference type="HOGENOM" id="CLU_354527_0_0_1"/>
<dbReference type="eggNOG" id="ENOG502SYS3">
    <property type="taxonomic scope" value="Eukaryota"/>
</dbReference>
<feature type="region of interest" description="Disordered" evidence="1">
    <location>
        <begin position="703"/>
        <end position="792"/>
    </location>
</feature>
<feature type="compositionally biased region" description="Polar residues" evidence="1">
    <location>
        <begin position="770"/>
        <end position="783"/>
    </location>
</feature>
<dbReference type="VEuPathDB" id="FungiDB:MPH_03927"/>
<organism evidence="2 3">
    <name type="scientific">Macrophomina phaseolina (strain MS6)</name>
    <name type="common">Charcoal rot fungus</name>
    <dbReference type="NCBI Taxonomy" id="1126212"/>
    <lineage>
        <taxon>Eukaryota</taxon>
        <taxon>Fungi</taxon>
        <taxon>Dikarya</taxon>
        <taxon>Ascomycota</taxon>
        <taxon>Pezizomycotina</taxon>
        <taxon>Dothideomycetes</taxon>
        <taxon>Dothideomycetes incertae sedis</taxon>
        <taxon>Botryosphaeriales</taxon>
        <taxon>Botryosphaeriaceae</taxon>
        <taxon>Macrophomina</taxon>
    </lineage>
</organism>
<feature type="compositionally biased region" description="Low complexity" evidence="1">
    <location>
        <begin position="141"/>
        <end position="154"/>
    </location>
</feature>
<proteinExistence type="predicted"/>
<reference evidence="2 3" key="1">
    <citation type="journal article" date="2012" name="BMC Genomics">
        <title>Tools to kill: Genome of one of the most destructive plant pathogenic fungi Macrophomina phaseolina.</title>
        <authorList>
            <person name="Islam M.S."/>
            <person name="Haque M.S."/>
            <person name="Islam M.M."/>
            <person name="Emdad E.M."/>
            <person name="Halim A."/>
            <person name="Hossen Q.M.M."/>
            <person name="Hossain M.Z."/>
            <person name="Ahmed B."/>
            <person name="Rahim S."/>
            <person name="Rahman M.S."/>
            <person name="Alam M.M."/>
            <person name="Hou S."/>
            <person name="Wan X."/>
            <person name="Saito J.A."/>
            <person name="Alam M."/>
        </authorList>
    </citation>
    <scope>NUCLEOTIDE SEQUENCE [LARGE SCALE GENOMIC DNA]</scope>
    <source>
        <strain evidence="2 3">MS6</strain>
    </source>
</reference>
<dbReference type="InParanoid" id="K2R8P9"/>
<feature type="region of interest" description="Disordered" evidence="1">
    <location>
        <begin position="1"/>
        <end position="181"/>
    </location>
</feature>
<feature type="compositionally biased region" description="Basic and acidic residues" evidence="1">
    <location>
        <begin position="328"/>
        <end position="344"/>
    </location>
</feature>
<evidence type="ECO:0000313" key="3">
    <source>
        <dbReference type="Proteomes" id="UP000007129"/>
    </source>
</evidence>
<comment type="caution">
    <text evidence="2">The sequence shown here is derived from an EMBL/GenBank/DDBJ whole genome shotgun (WGS) entry which is preliminary data.</text>
</comment>
<evidence type="ECO:0000256" key="1">
    <source>
        <dbReference type="SAM" id="MobiDB-lite"/>
    </source>
</evidence>
<feature type="compositionally biased region" description="Polar residues" evidence="1">
    <location>
        <begin position="45"/>
        <end position="68"/>
    </location>
</feature>
<feature type="compositionally biased region" description="Low complexity" evidence="1">
    <location>
        <begin position="549"/>
        <end position="577"/>
    </location>
</feature>
<feature type="compositionally biased region" description="Polar residues" evidence="1">
    <location>
        <begin position="310"/>
        <end position="326"/>
    </location>
</feature>
<dbReference type="EMBL" id="AHHD01000171">
    <property type="protein sequence ID" value="EKG18801.1"/>
    <property type="molecule type" value="Genomic_DNA"/>
</dbReference>
<feature type="compositionally biased region" description="Polar residues" evidence="1">
    <location>
        <begin position="78"/>
        <end position="104"/>
    </location>
</feature>
<feature type="region of interest" description="Disordered" evidence="1">
    <location>
        <begin position="310"/>
        <end position="593"/>
    </location>
</feature>
<name>K2R8P9_MACPH</name>
<dbReference type="Proteomes" id="UP000007129">
    <property type="component" value="Unassembled WGS sequence"/>
</dbReference>
<dbReference type="OrthoDB" id="3546893at2759"/>
<feature type="compositionally biased region" description="Polar residues" evidence="1">
    <location>
        <begin position="489"/>
        <end position="506"/>
    </location>
</feature>
<feature type="compositionally biased region" description="Basic and acidic residues" evidence="1">
    <location>
        <begin position="365"/>
        <end position="383"/>
    </location>
</feature>
<accession>K2R8P9</accession>
<sequence length="792" mass="83991">MRQSPGHELHKSLVLKGPRPLPPFQSRNSVEKFSATQHFRDESIRSNVAQFAIDMTSSNPHSRNGSSDSKTDGKLKAESNNMGQLSLNDHPSNSLTGGTPSTPRRNSRALVPSDGSPTERRRSIIHQDQSVSDHTMAQQLSRTSTNASSSCSSNGNPFQWDPTPMQSGTPAIPKMSPERKKYHRRQNCIRLSLSTMQAGPLMNSDSSVVMHGIEEEPGSTHKKKPSEEGEIISLDTRTLPRPPSISVFAPEIRLSPTHIRASLAPASPTLYLTKHDQESSDGSLQWRNSGVSGSSAFSIPTYPSPVNTNASQITFTAGPENDTTSGAGHKDDNGALGPRKKDLGYDPVSSLLNYPTLDMPSPKTVKRECRPATPPHSHERKQSQADSPSCSPKTLVIKSQETTPTDPVKRAKAASSPPASSFSTRDPGRSIEISPTRAGLTGPRAEPARDLRKTVAALRRMNSDARDNSRTSQRYRQLGREPTGASLVDNESSSTYPSSATNTSPTKAGRESKASSKSKLNPIVSPSKHCVPASTYSLVSPPLPPPPTSSSHNSTAFSASTAASRTSTATTANTARTTPPPTAPSRSPTRPAFGLGLALGGGVGGGLGCSSASAGSLVLSQHDGAILLGGEDSCTSLTDLILTGSENIFGRRELEIANSGDFEGVVGKVAGMERPGSRVWEDGEGFWESPSTRERERVMARADGGSPDVYETPMVRSKAKGGGGCDGGEQESFDSDAENRTPSGAKGKGKTRAGAVGARGREVLAPKVLSSMQPSSEQGTPQSLYDREGFLR</sequence>
<feature type="compositionally biased region" description="Low complexity" evidence="1">
    <location>
        <begin position="584"/>
        <end position="593"/>
    </location>
</feature>
<gene>
    <name evidence="2" type="ORF">MPH_03927</name>
</gene>
<protein>
    <submittedName>
        <fullName evidence="2">Uncharacterized protein</fullName>
    </submittedName>
</protein>
<feature type="compositionally biased region" description="Polar residues" evidence="1">
    <location>
        <begin position="126"/>
        <end position="140"/>
    </location>
</feature>
<evidence type="ECO:0000313" key="2">
    <source>
        <dbReference type="EMBL" id="EKG18801.1"/>
    </source>
</evidence>
<feature type="compositionally biased region" description="Polar residues" evidence="1">
    <location>
        <begin position="384"/>
        <end position="405"/>
    </location>
</feature>